<dbReference type="PANTHER" id="PTHR13265">
    <property type="entry name" value="THO COMPLEX SUBUNIT 1"/>
    <property type="match status" value="1"/>
</dbReference>
<feature type="domain" description="Death" evidence="2">
    <location>
        <begin position="562"/>
        <end position="644"/>
    </location>
</feature>
<dbReference type="Pfam" id="PF00531">
    <property type="entry name" value="Death"/>
    <property type="match status" value="1"/>
</dbReference>
<dbReference type="PROSITE" id="PS50017">
    <property type="entry name" value="DEATH_DOMAIN"/>
    <property type="match status" value="1"/>
</dbReference>
<dbReference type="eggNOG" id="KOG2491">
    <property type="taxonomic scope" value="Eukaryota"/>
</dbReference>
<name>D6WX23_TRICA</name>
<feature type="compositionally biased region" description="Polar residues" evidence="1">
    <location>
        <begin position="512"/>
        <end position="521"/>
    </location>
</feature>
<evidence type="ECO:0000313" key="4">
    <source>
        <dbReference type="Proteomes" id="UP000007266"/>
    </source>
</evidence>
<accession>D6WX23</accession>
<dbReference type="SUPFAM" id="SSF47986">
    <property type="entry name" value="DEATH domain"/>
    <property type="match status" value="1"/>
</dbReference>
<dbReference type="Gene3D" id="1.10.533.10">
    <property type="entry name" value="Death Domain, Fas"/>
    <property type="match status" value="1"/>
</dbReference>
<evidence type="ECO:0000313" key="3">
    <source>
        <dbReference type="EMBL" id="EFA08780.1"/>
    </source>
</evidence>
<dbReference type="AlphaFoldDB" id="D6WX23"/>
<feature type="region of interest" description="Disordered" evidence="1">
    <location>
        <begin position="507"/>
        <end position="544"/>
    </location>
</feature>
<dbReference type="GO" id="GO:0007165">
    <property type="term" value="P:signal transduction"/>
    <property type="evidence" value="ECO:0007669"/>
    <property type="project" value="InterPro"/>
</dbReference>
<dbReference type="OMA" id="LQREEMW"/>
<sequence length="649" mass="75394">MGGKFESLRVEYQDVLRKSFKTKTTDLIETKAKHLSKSAIDLKAPLDQAFRDVLLELLEKEVNVSVLRELVDFSVLTCRKELSNPTMPVMLLSDIFDALTLDACQEMFLYVENNVEVWKENLFFSCCKNNLLRLCNDLLRRLSRSTATVFCGRILLFLAKFFPFSERSGLNIVSEFNLENTTEYGTDSSQEKGGDVDGDEKKNVIDFTFYCKFWSLQDFFRNPNQLYTKVQWKLFCTYATSVFNTFQGLKLEHVENNGSYCDESKNKMYFSKYLTSQKLLDLQLYDVNFRRAVLLQFLILFQYLSSSVKFKSESFELKSDQKEWIQSSTEKVYSLLRETPPDGKRFAEIASNILSREEYWNAWKNDGCPELKKSVVPTESPDKRRTEERPLLGDIIKQASSEGKYYMGSTELTKLWNLCPDNLEACKGRERDFLPTLEDYFADAIAQIESPGAVKDEDNLLKDGNYGWRALRLLAKRSPHFFTYSTVIMNPLSSYLEMMVKKIAHDKPGRVTENSQESQQNDAEEENLFKDTQVDENTEDIKPSETEEFMDDKNARVEHKLNPNQLQLFSEKVAPNWKKLASKLGFKTDEIQFFSMENEKEVDQARNMLQLWFDDDEDATLDNFLYILEGLEMEEAAEIVRNEINSMDS</sequence>
<reference evidence="3 4" key="2">
    <citation type="journal article" date="2010" name="Nucleic Acids Res.">
        <title>BeetleBase in 2010: revisions to provide comprehensive genomic information for Tribolium castaneum.</title>
        <authorList>
            <person name="Kim H.S."/>
            <person name="Murphy T."/>
            <person name="Xia J."/>
            <person name="Caragea D."/>
            <person name="Park Y."/>
            <person name="Beeman R.W."/>
            <person name="Lorenzen M.D."/>
            <person name="Butcher S."/>
            <person name="Manak J.R."/>
            <person name="Brown S.J."/>
        </authorList>
    </citation>
    <scope>GENOME REANNOTATION</scope>
    <source>
        <strain evidence="3 4">Georgia GA2</strain>
    </source>
</reference>
<reference evidence="3 4" key="1">
    <citation type="journal article" date="2008" name="Nature">
        <title>The genome of the model beetle and pest Tribolium castaneum.</title>
        <authorList>
            <consortium name="Tribolium Genome Sequencing Consortium"/>
            <person name="Richards S."/>
            <person name="Gibbs R.A."/>
            <person name="Weinstock G.M."/>
            <person name="Brown S.J."/>
            <person name="Denell R."/>
            <person name="Beeman R.W."/>
            <person name="Gibbs R."/>
            <person name="Beeman R.W."/>
            <person name="Brown S.J."/>
            <person name="Bucher G."/>
            <person name="Friedrich M."/>
            <person name="Grimmelikhuijzen C.J."/>
            <person name="Klingler M."/>
            <person name="Lorenzen M."/>
            <person name="Richards S."/>
            <person name="Roth S."/>
            <person name="Schroder R."/>
            <person name="Tautz D."/>
            <person name="Zdobnov E.M."/>
            <person name="Muzny D."/>
            <person name="Gibbs R.A."/>
            <person name="Weinstock G.M."/>
            <person name="Attaway T."/>
            <person name="Bell S."/>
            <person name="Buhay C.J."/>
            <person name="Chandrabose M.N."/>
            <person name="Chavez D."/>
            <person name="Clerk-Blankenburg K.P."/>
            <person name="Cree A."/>
            <person name="Dao M."/>
            <person name="Davis C."/>
            <person name="Chacko J."/>
            <person name="Dinh H."/>
            <person name="Dugan-Rocha S."/>
            <person name="Fowler G."/>
            <person name="Garner T.T."/>
            <person name="Garnes J."/>
            <person name="Gnirke A."/>
            <person name="Hawes A."/>
            <person name="Hernandez J."/>
            <person name="Hines S."/>
            <person name="Holder M."/>
            <person name="Hume J."/>
            <person name="Jhangiani S.N."/>
            <person name="Joshi V."/>
            <person name="Khan Z.M."/>
            <person name="Jackson L."/>
            <person name="Kovar C."/>
            <person name="Kowis A."/>
            <person name="Lee S."/>
            <person name="Lewis L.R."/>
            <person name="Margolis J."/>
            <person name="Morgan M."/>
            <person name="Nazareth L.V."/>
            <person name="Nguyen N."/>
            <person name="Okwuonu G."/>
            <person name="Parker D."/>
            <person name="Richards S."/>
            <person name="Ruiz S.J."/>
            <person name="Santibanez J."/>
            <person name="Savard J."/>
            <person name="Scherer S.E."/>
            <person name="Schneider B."/>
            <person name="Sodergren E."/>
            <person name="Tautz D."/>
            <person name="Vattahil S."/>
            <person name="Villasana D."/>
            <person name="White C.S."/>
            <person name="Wright R."/>
            <person name="Park Y."/>
            <person name="Beeman R.W."/>
            <person name="Lord J."/>
            <person name="Oppert B."/>
            <person name="Lorenzen M."/>
            <person name="Brown S."/>
            <person name="Wang L."/>
            <person name="Savard J."/>
            <person name="Tautz D."/>
            <person name="Richards S."/>
            <person name="Weinstock G."/>
            <person name="Gibbs R.A."/>
            <person name="Liu Y."/>
            <person name="Worley K."/>
            <person name="Weinstock G."/>
            <person name="Elsik C.G."/>
            <person name="Reese J.T."/>
            <person name="Elhaik E."/>
            <person name="Landan G."/>
            <person name="Graur D."/>
            <person name="Arensburger P."/>
            <person name="Atkinson P."/>
            <person name="Beeman R.W."/>
            <person name="Beidler J."/>
            <person name="Brown S.J."/>
            <person name="Demuth J.P."/>
            <person name="Drury D.W."/>
            <person name="Du Y.Z."/>
            <person name="Fujiwara H."/>
            <person name="Lorenzen M."/>
            <person name="Maselli V."/>
            <person name="Osanai M."/>
            <person name="Park Y."/>
            <person name="Robertson H.M."/>
            <person name="Tu Z."/>
            <person name="Wang J.J."/>
            <person name="Wang S."/>
            <person name="Richards S."/>
            <person name="Song H."/>
            <person name="Zhang L."/>
            <person name="Sodergren E."/>
            <person name="Werner D."/>
            <person name="Stanke M."/>
            <person name="Morgenstern B."/>
            <person name="Solovyev V."/>
            <person name="Kosarev P."/>
            <person name="Brown G."/>
            <person name="Chen H.C."/>
            <person name="Ermolaeva O."/>
            <person name="Hlavina W."/>
            <person name="Kapustin Y."/>
            <person name="Kiryutin B."/>
            <person name="Kitts P."/>
            <person name="Maglott D."/>
            <person name="Pruitt K."/>
            <person name="Sapojnikov V."/>
            <person name="Souvorov A."/>
            <person name="Mackey A.J."/>
            <person name="Waterhouse R.M."/>
            <person name="Wyder S."/>
            <person name="Zdobnov E.M."/>
            <person name="Zdobnov E.M."/>
            <person name="Wyder S."/>
            <person name="Kriventseva E.V."/>
            <person name="Kadowaki T."/>
            <person name="Bork P."/>
            <person name="Aranda M."/>
            <person name="Bao R."/>
            <person name="Beermann A."/>
            <person name="Berns N."/>
            <person name="Bolognesi R."/>
            <person name="Bonneton F."/>
            <person name="Bopp D."/>
            <person name="Brown S.J."/>
            <person name="Bucher G."/>
            <person name="Butts T."/>
            <person name="Chaumot A."/>
            <person name="Denell R.E."/>
            <person name="Ferrier D.E."/>
            <person name="Friedrich M."/>
            <person name="Gordon C.M."/>
            <person name="Jindra M."/>
            <person name="Klingler M."/>
            <person name="Lan Q."/>
            <person name="Lattorff H.M."/>
            <person name="Laudet V."/>
            <person name="von Levetsow C."/>
            <person name="Liu Z."/>
            <person name="Lutz R."/>
            <person name="Lynch J.A."/>
            <person name="da Fonseca R.N."/>
            <person name="Posnien N."/>
            <person name="Reuter R."/>
            <person name="Roth S."/>
            <person name="Savard J."/>
            <person name="Schinko J.B."/>
            <person name="Schmitt C."/>
            <person name="Schoppmeier M."/>
            <person name="Schroder R."/>
            <person name="Shippy T.D."/>
            <person name="Simonnet F."/>
            <person name="Marques-Souza H."/>
            <person name="Tautz D."/>
            <person name="Tomoyasu Y."/>
            <person name="Trauner J."/>
            <person name="Van der Zee M."/>
            <person name="Vervoort M."/>
            <person name="Wittkopp N."/>
            <person name="Wimmer E.A."/>
            <person name="Yang X."/>
            <person name="Jones A.K."/>
            <person name="Sattelle D.B."/>
            <person name="Ebert P.R."/>
            <person name="Nelson D."/>
            <person name="Scott J.G."/>
            <person name="Beeman R.W."/>
            <person name="Muthukrishnan S."/>
            <person name="Kramer K.J."/>
            <person name="Arakane Y."/>
            <person name="Beeman R.W."/>
            <person name="Zhu Q."/>
            <person name="Hogenkamp D."/>
            <person name="Dixit R."/>
            <person name="Oppert B."/>
            <person name="Jiang H."/>
            <person name="Zou Z."/>
            <person name="Marshall J."/>
            <person name="Elpidina E."/>
            <person name="Vinokurov K."/>
            <person name="Oppert C."/>
            <person name="Zou Z."/>
            <person name="Evans J."/>
            <person name="Lu Z."/>
            <person name="Zhao P."/>
            <person name="Sumathipala N."/>
            <person name="Altincicek B."/>
            <person name="Vilcinskas A."/>
            <person name="Williams M."/>
            <person name="Hultmark D."/>
            <person name="Hetru C."/>
            <person name="Jiang H."/>
            <person name="Grimmelikhuijzen C.J."/>
            <person name="Hauser F."/>
            <person name="Cazzamali G."/>
            <person name="Williamson M."/>
            <person name="Park Y."/>
            <person name="Li B."/>
            <person name="Tanaka Y."/>
            <person name="Predel R."/>
            <person name="Neupert S."/>
            <person name="Schachtner J."/>
            <person name="Verleyen P."/>
            <person name="Raible F."/>
            <person name="Bork P."/>
            <person name="Friedrich M."/>
            <person name="Walden K.K."/>
            <person name="Robertson H.M."/>
            <person name="Angeli S."/>
            <person name="Foret S."/>
            <person name="Bucher G."/>
            <person name="Schuetz S."/>
            <person name="Maleszka R."/>
            <person name="Wimmer E.A."/>
            <person name="Beeman R.W."/>
            <person name="Lorenzen M."/>
            <person name="Tomoyasu Y."/>
            <person name="Miller S.C."/>
            <person name="Grossmann D."/>
            <person name="Bucher G."/>
        </authorList>
    </citation>
    <scope>NUCLEOTIDE SEQUENCE [LARGE SCALE GENOMIC DNA]</scope>
    <source>
        <strain evidence="3 4">Georgia GA2</strain>
    </source>
</reference>
<dbReference type="OrthoDB" id="10257415at2759"/>
<dbReference type="InParanoid" id="D6WX23"/>
<dbReference type="EMBL" id="KQ971361">
    <property type="protein sequence ID" value="EFA08780.1"/>
    <property type="molecule type" value="Genomic_DNA"/>
</dbReference>
<dbReference type="Pfam" id="PF11957">
    <property type="entry name" value="efThoc1"/>
    <property type="match status" value="1"/>
</dbReference>
<dbReference type="InterPro" id="IPR000488">
    <property type="entry name" value="Death_dom"/>
</dbReference>
<dbReference type="PhylomeDB" id="D6WX23"/>
<evidence type="ECO:0000256" key="1">
    <source>
        <dbReference type="SAM" id="MobiDB-lite"/>
    </source>
</evidence>
<dbReference type="InterPro" id="IPR021861">
    <property type="entry name" value="THO_THOC1"/>
</dbReference>
<dbReference type="STRING" id="7070.D6WX23"/>
<dbReference type="GO" id="GO:0000445">
    <property type="term" value="C:THO complex part of transcription export complex"/>
    <property type="evidence" value="ECO:0000318"/>
    <property type="project" value="GO_Central"/>
</dbReference>
<dbReference type="CDD" id="cd01670">
    <property type="entry name" value="Death"/>
    <property type="match status" value="1"/>
</dbReference>
<keyword evidence="4" id="KW-1185">Reference proteome</keyword>
<protein>
    <submittedName>
        <fullName evidence="3">THO complex subunit 1-like Protein</fullName>
    </submittedName>
</protein>
<organism evidence="3 4">
    <name type="scientific">Tribolium castaneum</name>
    <name type="common">Red flour beetle</name>
    <dbReference type="NCBI Taxonomy" id="7070"/>
    <lineage>
        <taxon>Eukaryota</taxon>
        <taxon>Metazoa</taxon>
        <taxon>Ecdysozoa</taxon>
        <taxon>Arthropoda</taxon>
        <taxon>Hexapoda</taxon>
        <taxon>Insecta</taxon>
        <taxon>Pterygota</taxon>
        <taxon>Neoptera</taxon>
        <taxon>Endopterygota</taxon>
        <taxon>Coleoptera</taxon>
        <taxon>Polyphaga</taxon>
        <taxon>Cucujiformia</taxon>
        <taxon>Tenebrionidae</taxon>
        <taxon>Tenebrionidae incertae sedis</taxon>
        <taxon>Tribolium</taxon>
    </lineage>
</organism>
<dbReference type="PANTHER" id="PTHR13265:SF0">
    <property type="entry name" value="HPR1"/>
    <property type="match status" value="1"/>
</dbReference>
<dbReference type="KEGG" id="tca:658815"/>
<dbReference type="GO" id="GO:0006406">
    <property type="term" value="P:mRNA export from nucleus"/>
    <property type="evidence" value="ECO:0000318"/>
    <property type="project" value="GO_Central"/>
</dbReference>
<evidence type="ECO:0000259" key="2">
    <source>
        <dbReference type="PROSITE" id="PS50017"/>
    </source>
</evidence>
<dbReference type="FunCoup" id="D6WX23">
    <property type="interactions" value="1363"/>
</dbReference>
<dbReference type="Proteomes" id="UP000007266">
    <property type="component" value="Linkage group 8"/>
</dbReference>
<feature type="compositionally biased region" description="Basic and acidic residues" evidence="1">
    <location>
        <begin position="527"/>
        <end position="544"/>
    </location>
</feature>
<dbReference type="InterPro" id="IPR011029">
    <property type="entry name" value="DEATH-like_dom_sf"/>
</dbReference>
<dbReference type="HOGENOM" id="CLU_027906_0_0_1"/>
<gene>
    <name evidence="3" type="primary">AUGUSTUS-3.0.2_06470</name>
    <name evidence="3" type="ORF">TcasGA2_TC006470</name>
</gene>
<proteinExistence type="predicted"/>
<dbReference type="FunFam" id="1.10.533.10:FF:000109">
    <property type="entry name" value="GG10810"/>
    <property type="match status" value="1"/>
</dbReference>
<dbReference type="SMART" id="SM00005">
    <property type="entry name" value="DEATH"/>
    <property type="match status" value="1"/>
</dbReference>